<dbReference type="GO" id="GO:0016020">
    <property type="term" value="C:membrane"/>
    <property type="evidence" value="ECO:0007669"/>
    <property type="project" value="InterPro"/>
</dbReference>
<dbReference type="Gene3D" id="2.40.160.10">
    <property type="entry name" value="Porin"/>
    <property type="match status" value="1"/>
</dbReference>
<dbReference type="InterPro" id="IPR023614">
    <property type="entry name" value="Porin_dom_sf"/>
</dbReference>
<dbReference type="GO" id="GO:0015288">
    <property type="term" value="F:porin activity"/>
    <property type="evidence" value="ECO:0007669"/>
    <property type="project" value="InterPro"/>
</dbReference>
<evidence type="ECO:0000313" key="3">
    <source>
        <dbReference type="EMBL" id="SMX27877.1"/>
    </source>
</evidence>
<evidence type="ECO:0000259" key="2">
    <source>
        <dbReference type="Pfam" id="PF13609"/>
    </source>
</evidence>
<proteinExistence type="predicted"/>
<dbReference type="AlphaFoldDB" id="A0A238JCK2"/>
<feature type="signal peptide" evidence="1">
    <location>
        <begin position="1"/>
        <end position="20"/>
    </location>
</feature>
<feature type="chain" id="PRO_5012782645" description="Porin domain-containing protein" evidence="1">
    <location>
        <begin position="21"/>
        <end position="288"/>
    </location>
</feature>
<evidence type="ECO:0000256" key="1">
    <source>
        <dbReference type="SAM" id="SignalP"/>
    </source>
</evidence>
<dbReference type="EMBL" id="FXXP01000001">
    <property type="protein sequence ID" value="SMX27877.1"/>
    <property type="molecule type" value="Genomic_DNA"/>
</dbReference>
<dbReference type="SUPFAM" id="SSF56935">
    <property type="entry name" value="Porins"/>
    <property type="match status" value="1"/>
</dbReference>
<name>A0A238JCK2_9RHOB</name>
<protein>
    <recommendedName>
        <fullName evidence="2">Porin domain-containing protein</fullName>
    </recommendedName>
</protein>
<dbReference type="RefSeq" id="WP_099244361.1">
    <property type="nucleotide sequence ID" value="NZ_FXXP01000001.1"/>
</dbReference>
<accession>A0A238JCK2</accession>
<evidence type="ECO:0000313" key="4">
    <source>
        <dbReference type="Proteomes" id="UP000225972"/>
    </source>
</evidence>
<reference evidence="4" key="1">
    <citation type="submission" date="2017-05" db="EMBL/GenBank/DDBJ databases">
        <authorList>
            <person name="Rodrigo-Torres L."/>
            <person name="Arahal R. D."/>
            <person name="Lucena T."/>
        </authorList>
    </citation>
    <scope>NUCLEOTIDE SEQUENCE [LARGE SCALE GENOMIC DNA]</scope>
    <source>
        <strain evidence="4">CECT 8649</strain>
    </source>
</reference>
<dbReference type="Proteomes" id="UP000225972">
    <property type="component" value="Unassembled WGS sequence"/>
</dbReference>
<dbReference type="Pfam" id="PF13609">
    <property type="entry name" value="Porin_4"/>
    <property type="match status" value="1"/>
</dbReference>
<gene>
    <name evidence="3" type="ORF">TRP8649_01987</name>
</gene>
<feature type="domain" description="Porin" evidence="2">
    <location>
        <begin position="124"/>
        <end position="276"/>
    </location>
</feature>
<organism evidence="3 4">
    <name type="scientific">Pelagimonas phthalicica</name>
    <dbReference type="NCBI Taxonomy" id="1037362"/>
    <lineage>
        <taxon>Bacteria</taxon>
        <taxon>Pseudomonadati</taxon>
        <taxon>Pseudomonadota</taxon>
        <taxon>Alphaproteobacteria</taxon>
        <taxon>Rhodobacterales</taxon>
        <taxon>Roseobacteraceae</taxon>
        <taxon>Pelagimonas</taxon>
    </lineage>
</organism>
<keyword evidence="1" id="KW-0732">Signal</keyword>
<keyword evidence="4" id="KW-1185">Reference proteome</keyword>
<dbReference type="InterPro" id="IPR033900">
    <property type="entry name" value="Gram_neg_porin_domain"/>
</dbReference>
<sequence>MIRFALIFAISLLGALPSKAADWDGFVWAGFQATDDASGFGFLDVTAAFDLSRSYPLSLEVGVYEFVLPEKRPHETYVALTWDDRLRLGVVRPAYDSVLPSKFERIAPYLSYERAEYSRARTTTLALRDGAVPFGLSYQSRPGDWSWAVSAHSARGGDFHSASAAVSYEKGPWTLAAAVEGLWPDHSDGAELNAKAGVTYTKDKWAVGLSFFHPSAHDDPDILALDLSYQATRDLTLYLVSELAENSDFNAHGFGLSYSVSDRAALTAAITQTGNQETAGHFGLSWRF</sequence>